<reference evidence="1" key="1">
    <citation type="submission" date="2021-05" db="EMBL/GenBank/DDBJ databases">
        <authorList>
            <person name="Pan Q."/>
            <person name="Jouanno E."/>
            <person name="Zahm M."/>
            <person name="Klopp C."/>
            <person name="Cabau C."/>
            <person name="Louis A."/>
            <person name="Berthelot C."/>
            <person name="Parey E."/>
            <person name="Roest Crollius H."/>
            <person name="Montfort J."/>
            <person name="Robinson-Rechavi M."/>
            <person name="Bouchez O."/>
            <person name="Lampietro C."/>
            <person name="Lopez Roques C."/>
            <person name="Donnadieu C."/>
            <person name="Postlethwait J."/>
            <person name="Bobe J."/>
            <person name="Dillon D."/>
            <person name="Chandos A."/>
            <person name="von Hippel F."/>
            <person name="Guiguen Y."/>
        </authorList>
    </citation>
    <scope>NUCLEOTIDE SEQUENCE</scope>
    <source>
        <strain evidence="1">YG-Jan2019</strain>
    </source>
</reference>
<accession>A0ACC2H5L9</accession>
<keyword evidence="2" id="KW-1185">Reference proteome</keyword>
<evidence type="ECO:0000313" key="2">
    <source>
        <dbReference type="Proteomes" id="UP001157502"/>
    </source>
</evidence>
<sequence>MATGSPDQIEMKHNCIKQSLQMFYCQDVTRVGQRYQPIWLHFLHVCRNPVGCSDTSIDSDFGNLRIRSGQSFILTCEFSCLMLGHTIQWWKDSQVLLNASSSRPNISLSLHVRNANVNDSGNYSCKTKPPNAIGTVGNITVEDFPTVAVSTDPESIVTSTVTVSTFTPPPSPSGLMIIVVACYLLLKAGLLITMVTTASMVLFCRTG</sequence>
<gene>
    <name evidence="1" type="ORF">DPEC_G00053880</name>
</gene>
<name>A0ACC2H5L9_DALPE</name>
<proteinExistence type="predicted"/>
<protein>
    <submittedName>
        <fullName evidence="1">Uncharacterized protein</fullName>
    </submittedName>
</protein>
<dbReference type="Proteomes" id="UP001157502">
    <property type="component" value="Chromosome 5"/>
</dbReference>
<comment type="caution">
    <text evidence="1">The sequence shown here is derived from an EMBL/GenBank/DDBJ whole genome shotgun (WGS) entry which is preliminary data.</text>
</comment>
<evidence type="ECO:0000313" key="1">
    <source>
        <dbReference type="EMBL" id="KAJ8011022.1"/>
    </source>
</evidence>
<organism evidence="1 2">
    <name type="scientific">Dallia pectoralis</name>
    <name type="common">Alaska blackfish</name>
    <dbReference type="NCBI Taxonomy" id="75939"/>
    <lineage>
        <taxon>Eukaryota</taxon>
        <taxon>Metazoa</taxon>
        <taxon>Chordata</taxon>
        <taxon>Craniata</taxon>
        <taxon>Vertebrata</taxon>
        <taxon>Euteleostomi</taxon>
        <taxon>Actinopterygii</taxon>
        <taxon>Neopterygii</taxon>
        <taxon>Teleostei</taxon>
        <taxon>Protacanthopterygii</taxon>
        <taxon>Esociformes</taxon>
        <taxon>Umbridae</taxon>
        <taxon>Dallia</taxon>
    </lineage>
</organism>
<dbReference type="EMBL" id="CM055732">
    <property type="protein sequence ID" value="KAJ8011022.1"/>
    <property type="molecule type" value="Genomic_DNA"/>
</dbReference>